<gene>
    <name evidence="1" type="ORF">EVAR_96717_1</name>
</gene>
<protein>
    <submittedName>
        <fullName evidence="1">Uncharacterized protein</fullName>
    </submittedName>
</protein>
<evidence type="ECO:0000313" key="2">
    <source>
        <dbReference type="Proteomes" id="UP000299102"/>
    </source>
</evidence>
<proteinExistence type="predicted"/>
<keyword evidence="2" id="KW-1185">Reference proteome</keyword>
<dbReference type="EMBL" id="BGZK01000566">
    <property type="protein sequence ID" value="GBP50480.1"/>
    <property type="molecule type" value="Genomic_DNA"/>
</dbReference>
<accession>A0A4C1WHY3</accession>
<name>A0A4C1WHY3_EUMVA</name>
<reference evidence="1 2" key="1">
    <citation type="journal article" date="2019" name="Commun. Biol.">
        <title>The bagworm genome reveals a unique fibroin gene that provides high tensile strength.</title>
        <authorList>
            <person name="Kono N."/>
            <person name="Nakamura H."/>
            <person name="Ohtoshi R."/>
            <person name="Tomita M."/>
            <person name="Numata K."/>
            <person name="Arakawa K."/>
        </authorList>
    </citation>
    <scope>NUCLEOTIDE SEQUENCE [LARGE SCALE GENOMIC DNA]</scope>
</reference>
<dbReference type="AlphaFoldDB" id="A0A4C1WHY3"/>
<evidence type="ECO:0000313" key="1">
    <source>
        <dbReference type="EMBL" id="GBP50480.1"/>
    </source>
</evidence>
<sequence>MTVDSSPEAALDVLFRWGAASVLTHLTSQTKQCPLCQGVNVNPLPSEQLRTGGSSFLRLACPALYVHVLVQHAALSAAPPSARTAIRAPMQLSFSQGTALNFYTGSAPATEGRRQQGNL</sequence>
<dbReference type="Proteomes" id="UP000299102">
    <property type="component" value="Unassembled WGS sequence"/>
</dbReference>
<comment type="caution">
    <text evidence="1">The sequence shown here is derived from an EMBL/GenBank/DDBJ whole genome shotgun (WGS) entry which is preliminary data.</text>
</comment>
<organism evidence="1 2">
    <name type="scientific">Eumeta variegata</name>
    <name type="common">Bagworm moth</name>
    <name type="synonym">Eumeta japonica</name>
    <dbReference type="NCBI Taxonomy" id="151549"/>
    <lineage>
        <taxon>Eukaryota</taxon>
        <taxon>Metazoa</taxon>
        <taxon>Ecdysozoa</taxon>
        <taxon>Arthropoda</taxon>
        <taxon>Hexapoda</taxon>
        <taxon>Insecta</taxon>
        <taxon>Pterygota</taxon>
        <taxon>Neoptera</taxon>
        <taxon>Endopterygota</taxon>
        <taxon>Lepidoptera</taxon>
        <taxon>Glossata</taxon>
        <taxon>Ditrysia</taxon>
        <taxon>Tineoidea</taxon>
        <taxon>Psychidae</taxon>
        <taxon>Oiketicinae</taxon>
        <taxon>Eumeta</taxon>
    </lineage>
</organism>